<name>A0ABD5NKG3_9EURY</name>
<dbReference type="Pfam" id="PF19104">
    <property type="entry name" value="DUF5791"/>
    <property type="match status" value="1"/>
</dbReference>
<dbReference type="EMBL" id="JBHSAQ010000001">
    <property type="protein sequence ID" value="MFC3957336.1"/>
    <property type="molecule type" value="Genomic_DNA"/>
</dbReference>
<reference evidence="1 2" key="1">
    <citation type="journal article" date="2019" name="Int. J. Syst. Evol. Microbiol.">
        <title>The Global Catalogue of Microorganisms (GCM) 10K type strain sequencing project: providing services to taxonomists for standard genome sequencing and annotation.</title>
        <authorList>
            <consortium name="The Broad Institute Genomics Platform"/>
            <consortium name="The Broad Institute Genome Sequencing Center for Infectious Disease"/>
            <person name="Wu L."/>
            <person name="Ma J."/>
        </authorList>
    </citation>
    <scope>NUCLEOTIDE SEQUENCE [LARGE SCALE GENOMIC DNA]</scope>
    <source>
        <strain evidence="1 2">IBRC-M 10256</strain>
    </source>
</reference>
<dbReference type="Proteomes" id="UP001595846">
    <property type="component" value="Unassembled WGS sequence"/>
</dbReference>
<keyword evidence="2" id="KW-1185">Reference proteome</keyword>
<dbReference type="GeneID" id="73904494"/>
<gene>
    <name evidence="1" type="ORF">ACFOUR_02975</name>
</gene>
<dbReference type="RefSeq" id="WP_256531740.1">
    <property type="nucleotide sequence ID" value="NZ_CP101824.1"/>
</dbReference>
<evidence type="ECO:0000313" key="2">
    <source>
        <dbReference type="Proteomes" id="UP001595846"/>
    </source>
</evidence>
<proteinExistence type="predicted"/>
<evidence type="ECO:0000313" key="1">
    <source>
        <dbReference type="EMBL" id="MFC3957336.1"/>
    </source>
</evidence>
<comment type="caution">
    <text evidence="1">The sequence shown here is derived from an EMBL/GenBank/DDBJ whole genome shotgun (WGS) entry which is preliminary data.</text>
</comment>
<dbReference type="InterPro" id="IPR043809">
    <property type="entry name" value="DUF5791"/>
</dbReference>
<protein>
    <submittedName>
        <fullName evidence="1">DUF5791 family protein</fullName>
    </submittedName>
</protein>
<dbReference type="AlphaFoldDB" id="A0ABD5NKG3"/>
<sequence>MFYEQRLDAPSSPEALREEYDEELASIVSSVGLEPSSAETGIDQDVLAALLDGESPSISLESASAIAALASDQPDAETIETEACEHLLLGMTTAVLDVEALAVELQIDLDPTEIQQKIERRAPMTFDEFVHIQYAIAAQSP</sequence>
<organism evidence="1 2">
    <name type="scientific">Halovivax cerinus</name>
    <dbReference type="NCBI Taxonomy" id="1487865"/>
    <lineage>
        <taxon>Archaea</taxon>
        <taxon>Methanobacteriati</taxon>
        <taxon>Methanobacteriota</taxon>
        <taxon>Stenosarchaea group</taxon>
        <taxon>Halobacteria</taxon>
        <taxon>Halobacteriales</taxon>
        <taxon>Natrialbaceae</taxon>
        <taxon>Halovivax</taxon>
    </lineage>
</organism>
<accession>A0ABD5NKG3</accession>